<feature type="non-terminal residue" evidence="2">
    <location>
        <position position="1"/>
    </location>
</feature>
<dbReference type="InterPro" id="IPR029903">
    <property type="entry name" value="RmlD-like-bd"/>
</dbReference>
<dbReference type="PANTHER" id="PTHR10491">
    <property type="entry name" value="DTDP-4-DEHYDRORHAMNOSE REDUCTASE"/>
    <property type="match status" value="1"/>
</dbReference>
<dbReference type="AlphaFoldDB" id="X1S5Z3"/>
<feature type="domain" description="RmlD-like substrate binding" evidence="1">
    <location>
        <begin position="35"/>
        <end position="176"/>
    </location>
</feature>
<evidence type="ECO:0000313" key="2">
    <source>
        <dbReference type="EMBL" id="GAI74511.1"/>
    </source>
</evidence>
<dbReference type="Gene3D" id="3.40.50.720">
    <property type="entry name" value="NAD(P)-binding Rossmann-like Domain"/>
    <property type="match status" value="1"/>
</dbReference>
<dbReference type="InterPro" id="IPR005913">
    <property type="entry name" value="dTDP_dehydrorham_reduct"/>
</dbReference>
<dbReference type="GO" id="GO:0005829">
    <property type="term" value="C:cytosol"/>
    <property type="evidence" value="ECO:0007669"/>
    <property type="project" value="TreeGrafter"/>
</dbReference>
<dbReference type="Pfam" id="PF04321">
    <property type="entry name" value="RmlD_sub_bind"/>
    <property type="match status" value="1"/>
</dbReference>
<evidence type="ECO:0000259" key="1">
    <source>
        <dbReference type="Pfam" id="PF04321"/>
    </source>
</evidence>
<accession>X1S5Z3</accession>
<gene>
    <name evidence="2" type="ORF">S12H4_18182</name>
</gene>
<comment type="caution">
    <text evidence="2">The sequence shown here is derived from an EMBL/GenBank/DDBJ whole genome shotgun (WGS) entry which is preliminary data.</text>
</comment>
<dbReference type="SUPFAM" id="SSF51735">
    <property type="entry name" value="NAD(P)-binding Rossmann-fold domains"/>
    <property type="match status" value="1"/>
</dbReference>
<reference evidence="2" key="1">
    <citation type="journal article" date="2014" name="Front. Microbiol.">
        <title>High frequency of phylogenetically diverse reductive dehalogenase-homologous genes in deep subseafloor sedimentary metagenomes.</title>
        <authorList>
            <person name="Kawai M."/>
            <person name="Futagami T."/>
            <person name="Toyoda A."/>
            <person name="Takaki Y."/>
            <person name="Nishi S."/>
            <person name="Hori S."/>
            <person name="Arai W."/>
            <person name="Tsubouchi T."/>
            <person name="Morono Y."/>
            <person name="Uchiyama I."/>
            <person name="Ito T."/>
            <person name="Fujiyama A."/>
            <person name="Inagaki F."/>
            <person name="Takami H."/>
        </authorList>
    </citation>
    <scope>NUCLEOTIDE SEQUENCE</scope>
    <source>
        <strain evidence="2">Expedition CK06-06</strain>
    </source>
</reference>
<sequence length="269" mass="31194">LYYYGDILFLSNRYLDLDDQLQKHKHNLGKMTGKKYLITGGWGRLGSHMKDSIPSVASRKNQMNILSTNQVEYLVKTAKFDAILHLAAISNQKLAEKEKLLSYQVNVLGTRNVAEIAQKYSLKLYYISTDYVFPGTKGNYKETDDASPANWYGFTKYAGELEVKNAIEDYCIIRTSFRPTKWEFPTAYTNVYTSADYVDIIAKEIILCLDYNLNDIIHIGTSIKSFYELAKIRNPNIIPEKCHDQTFPKRRDLNIDKWLFEKKKRGTYE</sequence>
<dbReference type="GO" id="GO:0008831">
    <property type="term" value="F:dTDP-4-dehydrorhamnose reductase activity"/>
    <property type="evidence" value="ECO:0007669"/>
    <property type="project" value="TreeGrafter"/>
</dbReference>
<protein>
    <recommendedName>
        <fullName evidence="1">RmlD-like substrate binding domain-containing protein</fullName>
    </recommendedName>
</protein>
<name>X1S5Z3_9ZZZZ</name>
<dbReference type="GO" id="GO:0019305">
    <property type="term" value="P:dTDP-rhamnose biosynthetic process"/>
    <property type="evidence" value="ECO:0007669"/>
    <property type="project" value="TreeGrafter"/>
</dbReference>
<proteinExistence type="predicted"/>
<dbReference type="InterPro" id="IPR036291">
    <property type="entry name" value="NAD(P)-bd_dom_sf"/>
</dbReference>
<organism evidence="2">
    <name type="scientific">marine sediment metagenome</name>
    <dbReference type="NCBI Taxonomy" id="412755"/>
    <lineage>
        <taxon>unclassified sequences</taxon>
        <taxon>metagenomes</taxon>
        <taxon>ecological metagenomes</taxon>
    </lineage>
</organism>
<dbReference type="EMBL" id="BARW01008958">
    <property type="protein sequence ID" value="GAI74511.1"/>
    <property type="molecule type" value="Genomic_DNA"/>
</dbReference>
<dbReference type="PANTHER" id="PTHR10491:SF4">
    <property type="entry name" value="METHIONINE ADENOSYLTRANSFERASE 2 SUBUNIT BETA"/>
    <property type="match status" value="1"/>
</dbReference>